<protein>
    <recommendedName>
        <fullName evidence="7">Helicase</fullName>
    </recommendedName>
</protein>
<feature type="domain" description="Helicase ATP-binding" evidence="3">
    <location>
        <begin position="334"/>
        <end position="517"/>
    </location>
</feature>
<dbReference type="HOGENOM" id="CLU_266092_0_0_5"/>
<dbReference type="InterPro" id="IPR026937">
    <property type="entry name" value="SBNO_Helicase_C_dom"/>
</dbReference>
<dbReference type="GO" id="GO:0006355">
    <property type="term" value="P:regulation of DNA-templated transcription"/>
    <property type="evidence" value="ECO:0007669"/>
    <property type="project" value="InterPro"/>
</dbReference>
<gene>
    <name evidence="5" type="ordered locus">MexAM1_META2p0742</name>
</gene>
<dbReference type="PANTHER" id="PTHR12706">
    <property type="entry name" value="STRAWBERRY NOTCH-RELATED"/>
    <property type="match status" value="1"/>
</dbReference>
<dbReference type="PROSITE" id="PS51194">
    <property type="entry name" value="HELICASE_CTER"/>
    <property type="match status" value="1"/>
</dbReference>
<dbReference type="PANTHER" id="PTHR12706:SF30">
    <property type="entry name" value="PROTEIN STRAWBERRY NOTCH-RELATED"/>
    <property type="match status" value="1"/>
</dbReference>
<evidence type="ECO:0000259" key="4">
    <source>
        <dbReference type="PROSITE" id="PS51194"/>
    </source>
</evidence>
<name>C5B554_METEA</name>
<organism evidence="5 6">
    <name type="scientific">Methylorubrum extorquens (strain ATCC 14718 / DSM 1338 / JCM 2805 / NCIMB 9133 / AM1)</name>
    <name type="common">Methylobacterium extorquens</name>
    <dbReference type="NCBI Taxonomy" id="272630"/>
    <lineage>
        <taxon>Bacteria</taxon>
        <taxon>Pseudomonadati</taxon>
        <taxon>Pseudomonadota</taxon>
        <taxon>Alphaproteobacteria</taxon>
        <taxon>Hyphomicrobiales</taxon>
        <taxon>Methylobacteriaceae</taxon>
        <taxon>Methylorubrum</taxon>
    </lineage>
</organism>
<proteinExistence type="inferred from homology"/>
<dbReference type="KEGG" id="mea:Mex_2p0742"/>
<dbReference type="EMBL" id="CP001511">
    <property type="protein sequence ID" value="ACS43586.1"/>
    <property type="molecule type" value="Genomic_DNA"/>
</dbReference>
<dbReference type="Gene3D" id="3.40.50.300">
    <property type="entry name" value="P-loop containing nucleotide triphosphate hydrolases"/>
    <property type="match status" value="1"/>
</dbReference>
<keyword evidence="6" id="KW-1185">Reference proteome</keyword>
<accession>C5B554</accession>
<dbReference type="InterPro" id="IPR001650">
    <property type="entry name" value="Helicase_C-like"/>
</dbReference>
<dbReference type="InterPro" id="IPR039187">
    <property type="entry name" value="SNO_AAA"/>
</dbReference>
<reference evidence="5 6" key="1">
    <citation type="journal article" date="2009" name="PLoS ONE">
        <title>Methylobacterium genome sequences: a reference blueprint to investigate microbial metabolism of C1 compounds from natural and industrial sources.</title>
        <authorList>
            <person name="Vuilleumier S."/>
            <person name="Chistoserdova L."/>
            <person name="Lee M.-C."/>
            <person name="Bringel F."/>
            <person name="Lajus A."/>
            <person name="Zhou Y."/>
            <person name="Gourion B."/>
            <person name="Barbe V."/>
            <person name="Chang J."/>
            <person name="Cruveiller S."/>
            <person name="Dossat C."/>
            <person name="Gillett W."/>
            <person name="Gruffaz C."/>
            <person name="Haugen E."/>
            <person name="Hourcade E."/>
            <person name="Levy R."/>
            <person name="Mangenot S."/>
            <person name="Muller E."/>
            <person name="Nadalig T."/>
            <person name="Pagni M."/>
            <person name="Penny C."/>
            <person name="Peyraud R."/>
            <person name="Robinson D.G."/>
            <person name="Roche D."/>
            <person name="Rouy Z."/>
            <person name="Saenampechek C."/>
            <person name="Salvignol G."/>
            <person name="Vallenet D."/>
            <person name="Wu Z."/>
            <person name="Marx C.J."/>
            <person name="Vorholt J.A."/>
            <person name="Olson M.V."/>
            <person name="Kaul R."/>
            <person name="Weissenbach J."/>
            <person name="Medigue C."/>
            <person name="Lidstrom M.E."/>
        </authorList>
    </citation>
    <scope>NUCLEOTIDE SEQUENCE [LARGE SCALE GENOMIC DNA]</scope>
    <source>
        <strain evidence="6">ATCC 14718 / DSM 1338 / JCM 2805 / NCIMB 9133 / AM1</strain>
    </source>
</reference>
<dbReference type="SUPFAM" id="SSF52540">
    <property type="entry name" value="P-loop containing nucleoside triphosphate hydrolases"/>
    <property type="match status" value="2"/>
</dbReference>
<dbReference type="InterPro" id="IPR014001">
    <property type="entry name" value="Helicase_ATP-bd"/>
</dbReference>
<evidence type="ECO:0000256" key="2">
    <source>
        <dbReference type="SAM" id="MobiDB-lite"/>
    </source>
</evidence>
<evidence type="ECO:0000259" key="3">
    <source>
        <dbReference type="PROSITE" id="PS51192"/>
    </source>
</evidence>
<comment type="similarity">
    <text evidence="1">Belongs to the SBNO family.</text>
</comment>
<dbReference type="InterPro" id="IPR027417">
    <property type="entry name" value="P-loop_NTPase"/>
</dbReference>
<dbReference type="PROSITE" id="PS51192">
    <property type="entry name" value="HELICASE_ATP_BIND_1"/>
    <property type="match status" value="1"/>
</dbReference>
<feature type="compositionally biased region" description="Pro residues" evidence="2">
    <location>
        <begin position="146"/>
        <end position="160"/>
    </location>
</feature>
<dbReference type="RefSeq" id="WP_012754026.1">
    <property type="nucleotide sequence ID" value="NC_012811.1"/>
</dbReference>
<feature type="compositionally biased region" description="Low complexity" evidence="2">
    <location>
        <begin position="101"/>
        <end position="110"/>
    </location>
</feature>
<dbReference type="Pfam" id="PF13871">
    <property type="entry name" value="Helicase_C_4"/>
    <property type="match status" value="1"/>
</dbReference>
<evidence type="ECO:0008006" key="7">
    <source>
        <dbReference type="Google" id="ProtNLM"/>
    </source>
</evidence>
<feature type="region of interest" description="Disordered" evidence="2">
    <location>
        <begin position="101"/>
        <end position="160"/>
    </location>
</feature>
<evidence type="ECO:0000256" key="1">
    <source>
        <dbReference type="ARBA" id="ARBA00006992"/>
    </source>
</evidence>
<evidence type="ECO:0000313" key="6">
    <source>
        <dbReference type="Proteomes" id="UP000009081"/>
    </source>
</evidence>
<dbReference type="Pfam" id="PF13872">
    <property type="entry name" value="AAA_34"/>
    <property type="match status" value="1"/>
</dbReference>
<feature type="compositionally biased region" description="Low complexity" evidence="2">
    <location>
        <begin position="118"/>
        <end position="145"/>
    </location>
</feature>
<feature type="region of interest" description="Disordered" evidence="2">
    <location>
        <begin position="688"/>
        <end position="717"/>
    </location>
</feature>
<sequence length="1429" mass="154091">MSHRPWPNLATYGAHLRIAQFREPAGATAAVLNCRNTLSAEQVERLAGMGFVRIVKDKEIYARPGDAADIERLRQVFPSAIAMRTPDEAIFFRAERSPFTAHPAPSVSAAPPQPAPRPAASAPRIAPAPPRLASVPPRIAPRPVEAAPPPRSAPAATPPLPIQAGAAARAPLPLPVRMPPASPPAARPLPSPAAVARAASNVPQSVPLQAAPARAPAVPPPVRLVQQPADVTISASESLRPAIELADEIESLSQAADPERPNRFQAKYAPASRVGRPIAMIPANLAGPTAKALARLVDEVGDIDEFSAGRLGWSVAQMAEVLSPEQVDAFALAIHAADKGRGLIVADQTGLGKGRVMAAIIRASILSGRRVVFFTEKENLFSDIWRDLRDIGSDALVGRPFILNTGSRIVDTASPDGEVLHASLKAAEQKKVVAAGVPPEGYSLFLATYSQLNRPGPKVDFLAACVEGGHAIVDECHNAAGDSATAAGIGRILATSASSTYSSATFARGAENLATYRPVLPPSLRDADLPHLYKAGGHAFAEALSQALAEEGVLIRREHDLSNIRIEVRDDLARLERNRGYADSLSPILADLARLSRIVDALADRMNEQNEDVVAQAPNAAERKAAKEKWYTINFGACLAGILRQFQTALEVDHCVEICVESLRGGVKPVVVIETTMEALMRQLAEAAERPDEAVGEADGAAADSADDDGPAEEGARAPDFRDALRLMVDRMSQLIVKRDKADPERVPAEHDDVRALRESLIARIEEFPDLPFSPIDEVRDRVEAAGRYLHEQGEIPAPWIMDEISARGMKVERGGYVPMAARDRNTVIAGFNGGRIDGLVVTRAGSTGLSLHASEKVADRRPRLMIEHQIPANVVERVQFWGRVNRRGQVVEPGFATLSTGLPMQARPLAMQNKKVADLSANVSGSADNATAMDVPDILDDIGNEIARTLLEERPSLAERMCIAMKVDPEAAEAELYFVNKILQRLVLLPSDEQDALFAEMLDLYGDRVRELEAVGRHPHGSRELEGAWRVVEREVFAGADPRDGEVFGRPVFLTTIETLRQTKPLRRADVAAAVAEANQRLGAGTRAERSYGLFEEDVLHLKRIREQLLEHALPRRFESVEHALRAPGPNSVKIADARAKRFREILAYVRPGLSLSAPDEDGRQVTGVVVDVRRPSQDEMHLPGRWTVRYVLPGDEKPREISIATLVREQNYNLNEPMRGRPLEKGWPNLDAIPGGRVKVERKILDGNLVAAVRAAAESSEGTFGSAVAFKGEDGVRRKGVLIPKSKQNRLHNLPGSTSEPQVALAVLRAGARLDSTAGSDKSQAVSMMVEGRSLVIQLPGGRNRKASKAYLASETFLAAVEGATSRDESGYREYRLPVDAGAPAAAAVLELAGRMHFAGRFRKVALETAGANDAKPEPARRPVAMV</sequence>
<dbReference type="Proteomes" id="UP000009081">
    <property type="component" value="Plasmid megaplasmid"/>
</dbReference>
<evidence type="ECO:0000313" key="5">
    <source>
        <dbReference type="EMBL" id="ACS43586.1"/>
    </source>
</evidence>
<dbReference type="InterPro" id="IPR026741">
    <property type="entry name" value="SNO"/>
</dbReference>
<keyword evidence="5" id="KW-0614">Plasmid</keyword>
<geneLocation type="plasmid" evidence="5 6">
    <name>megaplasmid</name>
</geneLocation>
<feature type="domain" description="Helicase C-terminal" evidence="4">
    <location>
        <begin position="760"/>
        <end position="928"/>
    </location>
</feature>